<comment type="caution">
    <text evidence="1">The sequence shown here is derived from an EMBL/GenBank/DDBJ whole genome shotgun (WGS) entry which is preliminary data.</text>
</comment>
<dbReference type="EMBL" id="MU629548">
    <property type="protein sequence ID" value="KAJ1256159.1"/>
    <property type="molecule type" value="Genomic_DNA"/>
</dbReference>
<dbReference type="Proteomes" id="UP001164776">
    <property type="component" value="Unassembled WGS sequence"/>
</dbReference>
<evidence type="ECO:0000313" key="2">
    <source>
        <dbReference type="Proteomes" id="UP001164776"/>
    </source>
</evidence>
<proteinExistence type="predicted"/>
<accession>A0A9W7XC17</accession>
<sequence length="29" mass="3261">MPFIFITDASCFLGPATLRMLYFGLCFKG</sequence>
<evidence type="ECO:0000313" key="1">
    <source>
        <dbReference type="EMBL" id="KAJ1256159.1"/>
    </source>
</evidence>
<keyword evidence="2" id="KW-1185">Reference proteome</keyword>
<name>A0A9W7XC17_9POAL</name>
<organism evidence="1 2">
    <name type="scientific">Paspalum vaginatum</name>
    <name type="common">seashore paspalum</name>
    <dbReference type="NCBI Taxonomy" id="158149"/>
    <lineage>
        <taxon>Eukaryota</taxon>
        <taxon>Viridiplantae</taxon>
        <taxon>Streptophyta</taxon>
        <taxon>Embryophyta</taxon>
        <taxon>Tracheophyta</taxon>
        <taxon>Spermatophyta</taxon>
        <taxon>Magnoliopsida</taxon>
        <taxon>Liliopsida</taxon>
        <taxon>Poales</taxon>
        <taxon>Poaceae</taxon>
        <taxon>PACMAD clade</taxon>
        <taxon>Panicoideae</taxon>
        <taxon>Andropogonodae</taxon>
        <taxon>Paspaleae</taxon>
        <taxon>Paspalinae</taxon>
        <taxon>Paspalum</taxon>
    </lineage>
</organism>
<dbReference type="AlphaFoldDB" id="A0A9W7XC17"/>
<protein>
    <submittedName>
        <fullName evidence="1">Uncharacterized protein</fullName>
    </submittedName>
</protein>
<reference evidence="1 2" key="1">
    <citation type="submission" date="2022-10" db="EMBL/GenBank/DDBJ databases">
        <title>WGS assembly of Paspalum vaginatum 540-79.</title>
        <authorList>
            <person name="Sun G."/>
            <person name="Wase N."/>
            <person name="Shu S."/>
            <person name="Jenkins J."/>
            <person name="Zhou B."/>
            <person name="Torres-Rodriguez J."/>
            <person name="Chen C."/>
            <person name="Sandor L."/>
            <person name="Plott C."/>
            <person name="Yoshinga Y."/>
            <person name="Daum C."/>
            <person name="Qi P."/>
            <person name="Barry K."/>
            <person name="Lipzen A."/>
            <person name="Berry L."/>
            <person name="Pedersen C."/>
            <person name="Gottilla T."/>
            <person name="Foltz A."/>
            <person name="Yu H."/>
            <person name="O'Malley R."/>
            <person name="Zhang C."/>
            <person name="Devos K."/>
            <person name="Sigmon B."/>
            <person name="Yu B."/>
            <person name="Obata T."/>
            <person name="Schmutz J."/>
            <person name="Schnable J."/>
        </authorList>
    </citation>
    <scope>NUCLEOTIDE SEQUENCE [LARGE SCALE GENOMIC DNA]</scope>
    <source>
        <strain evidence="2">cv. 540-79</strain>
    </source>
</reference>
<gene>
    <name evidence="1" type="ORF">BS78_K076900</name>
</gene>